<name>A0ABT1NCW6_9FIRM</name>
<keyword evidence="3" id="KW-1185">Reference proteome</keyword>
<dbReference type="RefSeq" id="WP_255226628.1">
    <property type="nucleotide sequence ID" value="NZ_JAJEKE010000003.1"/>
</dbReference>
<dbReference type="Pfam" id="PF02515">
    <property type="entry name" value="CoA_transf_3"/>
    <property type="match status" value="1"/>
</dbReference>
<comment type="caution">
    <text evidence="2">The sequence shown here is derived from an EMBL/GenBank/DDBJ whole genome shotgun (WGS) entry which is preliminary data.</text>
</comment>
<gene>
    <name evidence="2" type="ORF">LJD61_06060</name>
</gene>
<evidence type="ECO:0000313" key="3">
    <source>
        <dbReference type="Proteomes" id="UP001651880"/>
    </source>
</evidence>
<dbReference type="EMBL" id="JAJEKE010000003">
    <property type="protein sequence ID" value="MCQ1529112.1"/>
    <property type="molecule type" value="Genomic_DNA"/>
</dbReference>
<keyword evidence="1 2" id="KW-0808">Transferase</keyword>
<evidence type="ECO:0000256" key="1">
    <source>
        <dbReference type="ARBA" id="ARBA00022679"/>
    </source>
</evidence>
<dbReference type="InterPro" id="IPR023606">
    <property type="entry name" value="CoA-Trfase_III_dom_1_sf"/>
</dbReference>
<dbReference type="Gene3D" id="3.40.50.10540">
    <property type="entry name" value="Crotonobetainyl-coa:carnitine coa-transferase, domain 1"/>
    <property type="match status" value="1"/>
</dbReference>
<accession>A0ABT1NCW6</accession>
<dbReference type="SUPFAM" id="SSF89796">
    <property type="entry name" value="CoA-transferase family III (CaiB/BaiF)"/>
    <property type="match status" value="1"/>
</dbReference>
<dbReference type="GO" id="GO:0016740">
    <property type="term" value="F:transferase activity"/>
    <property type="evidence" value="ECO:0007669"/>
    <property type="project" value="UniProtKB-KW"/>
</dbReference>
<reference evidence="2 3" key="1">
    <citation type="submission" date="2021-10" db="EMBL/GenBank/DDBJ databases">
        <title>Lutispora strain m25 sp. nov., a thermophilic, non-spore-forming bacterium isolated from a lab-scale methanogenic bioreactor digesting anaerobic sludge.</title>
        <authorList>
            <person name="El Houari A."/>
            <person name="Mcdonald J."/>
        </authorList>
    </citation>
    <scope>NUCLEOTIDE SEQUENCE [LARGE SCALE GENOMIC DNA]</scope>
    <source>
        <strain evidence="3">m25</strain>
    </source>
</reference>
<dbReference type="PANTHER" id="PTHR48207:SF3">
    <property type="entry name" value="SUCCINATE--HYDROXYMETHYLGLUTARATE COA-TRANSFERASE"/>
    <property type="match status" value="1"/>
</dbReference>
<protein>
    <submittedName>
        <fullName evidence="2">CoA transferase</fullName>
    </submittedName>
</protein>
<dbReference type="InterPro" id="IPR050483">
    <property type="entry name" value="CoA-transferase_III_domain"/>
</dbReference>
<dbReference type="Gene3D" id="3.30.1540.10">
    <property type="entry name" value="formyl-coa transferase, domain 3"/>
    <property type="match status" value="1"/>
</dbReference>
<dbReference type="PANTHER" id="PTHR48207">
    <property type="entry name" value="SUCCINATE--HYDROXYMETHYLGLUTARATE COA-TRANSFERASE"/>
    <property type="match status" value="1"/>
</dbReference>
<proteinExistence type="predicted"/>
<dbReference type="InterPro" id="IPR003673">
    <property type="entry name" value="CoA-Trfase_fam_III"/>
</dbReference>
<organism evidence="2 3">
    <name type="scientific">Lutispora saccharofermentans</name>
    <dbReference type="NCBI Taxonomy" id="3024236"/>
    <lineage>
        <taxon>Bacteria</taxon>
        <taxon>Bacillati</taxon>
        <taxon>Bacillota</taxon>
        <taxon>Clostridia</taxon>
        <taxon>Lutisporales</taxon>
        <taxon>Lutisporaceae</taxon>
        <taxon>Lutispora</taxon>
    </lineage>
</organism>
<dbReference type="Proteomes" id="UP001651880">
    <property type="component" value="Unassembled WGS sequence"/>
</dbReference>
<dbReference type="InterPro" id="IPR044855">
    <property type="entry name" value="CoA-Trfase_III_dom3_sf"/>
</dbReference>
<evidence type="ECO:0000313" key="2">
    <source>
        <dbReference type="EMBL" id="MCQ1529112.1"/>
    </source>
</evidence>
<sequence length="395" mass="43217">MNQALEGIKVLDLTRVLSGPYATMIMADMGADVIKLEQPVTGDDSRQFGPYVEGESAYFMSLNRNKRSMTMNLKKPEAKELFLEMIKNVDVVAENFRPGTMEKLGLGYDVLKEVNPKIIYAACSGFGHSGPYSKRAAYDAVVQAMGGIMSITGQKDGQPTRVGTSMGDIVAGLFTAIGILAALNYREKTGIGQKVDVAMLDCQVAILENAISRYVVTGKAPKPEGNRHPSIVPFEPFDARDGQIMVAAGNDALWEKFCNAIDGRELLEIDEYKTNPSRNDHYTELRPLIAVKMLNKTVKEWQDILDEAGVPNGPINTVDKVLEDPQVLARNMIVEVEHKVAGPLKIPGVPIKMSETQGEIKKAAPVLGEDTAQLLSELLGISRDEFEALKEKGIF</sequence>